<dbReference type="EMBL" id="JBHUKU010000028">
    <property type="protein sequence ID" value="MFD2464854.1"/>
    <property type="molecule type" value="Genomic_DNA"/>
</dbReference>
<evidence type="ECO:0000313" key="2">
    <source>
        <dbReference type="Proteomes" id="UP001597419"/>
    </source>
</evidence>
<accession>A0ABW5GVR9</accession>
<dbReference type="InterPro" id="IPR031795">
    <property type="entry name" value="Zf-HC3"/>
</dbReference>
<dbReference type="Proteomes" id="UP001597419">
    <property type="component" value="Unassembled WGS sequence"/>
</dbReference>
<comment type="caution">
    <text evidence="1">The sequence shown here is derived from an EMBL/GenBank/DDBJ whole genome shotgun (WGS) entry which is preliminary data.</text>
</comment>
<dbReference type="RefSeq" id="WP_345399671.1">
    <property type="nucleotide sequence ID" value="NZ_BAABHG010000010.1"/>
</dbReference>
<sequence>MIALIYVDTRAILPVVDGTWHRARFTHVPSPGEPITTLCGVSAVTEFELLDRRDVHGVPRQCWSCDLLYRRQHGIDVWPGHPGL</sequence>
<dbReference type="Pfam" id="PF16827">
    <property type="entry name" value="zf-HC3"/>
    <property type="match status" value="1"/>
</dbReference>
<evidence type="ECO:0000313" key="1">
    <source>
        <dbReference type="EMBL" id="MFD2464854.1"/>
    </source>
</evidence>
<gene>
    <name evidence="1" type="ORF">ACFSYJ_39985</name>
</gene>
<protein>
    <submittedName>
        <fullName evidence="1">Zinc finger protein</fullName>
    </submittedName>
</protein>
<name>A0ABW5GVR9_9PSEU</name>
<organism evidence="1 2">
    <name type="scientific">Amycolatopsis samaneae</name>
    <dbReference type="NCBI Taxonomy" id="664691"/>
    <lineage>
        <taxon>Bacteria</taxon>
        <taxon>Bacillati</taxon>
        <taxon>Actinomycetota</taxon>
        <taxon>Actinomycetes</taxon>
        <taxon>Pseudonocardiales</taxon>
        <taxon>Pseudonocardiaceae</taxon>
        <taxon>Amycolatopsis</taxon>
    </lineage>
</organism>
<proteinExistence type="predicted"/>
<reference evidence="2" key="1">
    <citation type="journal article" date="2019" name="Int. J. Syst. Evol. Microbiol.">
        <title>The Global Catalogue of Microorganisms (GCM) 10K type strain sequencing project: providing services to taxonomists for standard genome sequencing and annotation.</title>
        <authorList>
            <consortium name="The Broad Institute Genomics Platform"/>
            <consortium name="The Broad Institute Genome Sequencing Center for Infectious Disease"/>
            <person name="Wu L."/>
            <person name="Ma J."/>
        </authorList>
    </citation>
    <scope>NUCLEOTIDE SEQUENCE [LARGE SCALE GENOMIC DNA]</scope>
    <source>
        <strain evidence="2">CGMCC 4.7643</strain>
    </source>
</reference>
<keyword evidence="2" id="KW-1185">Reference proteome</keyword>